<feature type="region of interest" description="Disordered" evidence="1">
    <location>
        <begin position="1"/>
        <end position="27"/>
    </location>
</feature>
<keyword evidence="3" id="KW-1185">Reference proteome</keyword>
<gene>
    <name evidence="2" type="ORF">IIE05_15280</name>
</gene>
<organism evidence="2 3">
    <name type="scientific">Geobacter anodireducens</name>
    <dbReference type="NCBI Taxonomy" id="1340425"/>
    <lineage>
        <taxon>Bacteria</taxon>
        <taxon>Pseudomonadati</taxon>
        <taxon>Thermodesulfobacteriota</taxon>
        <taxon>Desulfuromonadia</taxon>
        <taxon>Geobacterales</taxon>
        <taxon>Geobacteraceae</taxon>
        <taxon>Geobacter</taxon>
    </lineage>
</organism>
<feature type="region of interest" description="Disordered" evidence="1">
    <location>
        <begin position="119"/>
        <end position="150"/>
    </location>
</feature>
<proteinExistence type="predicted"/>
<protein>
    <submittedName>
        <fullName evidence="2">Uncharacterized protein</fullName>
    </submittedName>
</protein>
<evidence type="ECO:0000256" key="1">
    <source>
        <dbReference type="SAM" id="MobiDB-lite"/>
    </source>
</evidence>
<sequence>MDSLRDMMDGPEPPPAERTSPATAGRLVSSRGQAGFCRGYELGQIDVGGRDAAFGKRKDVDGRGIAQAQLVAGKGRLAGAGKAVQAVTSVAVPVIGAARGLTAGMGCYGVRRGRGGVVVRAKTDGPPQRDGRHQQEEKQGETFSLERETH</sequence>
<evidence type="ECO:0000313" key="3">
    <source>
        <dbReference type="Proteomes" id="UP000618926"/>
    </source>
</evidence>
<dbReference type="Proteomes" id="UP000618926">
    <property type="component" value="Unassembled WGS sequence"/>
</dbReference>
<dbReference type="EMBL" id="JADBFD010000026">
    <property type="protein sequence ID" value="MBE2889322.1"/>
    <property type="molecule type" value="Genomic_DNA"/>
</dbReference>
<evidence type="ECO:0000313" key="2">
    <source>
        <dbReference type="EMBL" id="MBE2889322.1"/>
    </source>
</evidence>
<name>A0ABR9NYJ3_9BACT</name>
<accession>A0ABR9NYJ3</accession>
<feature type="compositionally biased region" description="Basic and acidic residues" evidence="1">
    <location>
        <begin position="121"/>
        <end position="150"/>
    </location>
</feature>
<comment type="caution">
    <text evidence="2">The sequence shown here is derived from an EMBL/GenBank/DDBJ whole genome shotgun (WGS) entry which is preliminary data.</text>
</comment>
<reference evidence="2 3" key="1">
    <citation type="submission" date="2020-10" db="EMBL/GenBank/DDBJ databases">
        <title>Investigation of anaerobic biodegradation of phenanthrene by a sulfate-dependent Geobacter anodireducens strain PheS2.</title>
        <authorList>
            <person name="Zhang Z."/>
        </authorList>
    </citation>
    <scope>NUCLEOTIDE SEQUENCE [LARGE SCALE GENOMIC DNA]</scope>
    <source>
        <strain evidence="2 3">PheS2</strain>
    </source>
</reference>